<keyword evidence="2" id="KW-1185">Reference proteome</keyword>
<comment type="caution">
    <text evidence="1">The sequence shown here is derived from an EMBL/GenBank/DDBJ whole genome shotgun (WGS) entry which is preliminary data.</text>
</comment>
<evidence type="ECO:0000313" key="1">
    <source>
        <dbReference type="EMBL" id="OMO98796.1"/>
    </source>
</evidence>
<evidence type="ECO:0000313" key="2">
    <source>
        <dbReference type="Proteomes" id="UP000187203"/>
    </source>
</evidence>
<dbReference type="AlphaFoldDB" id="A0A1R3JVA7"/>
<dbReference type="OrthoDB" id="2019747at2759"/>
<reference evidence="2" key="1">
    <citation type="submission" date="2013-09" db="EMBL/GenBank/DDBJ databases">
        <title>Corchorus olitorius genome sequencing.</title>
        <authorList>
            <person name="Alam M."/>
            <person name="Haque M.S."/>
            <person name="Islam M.S."/>
            <person name="Emdad E.M."/>
            <person name="Islam M.M."/>
            <person name="Ahmed B."/>
            <person name="Halim A."/>
            <person name="Hossen Q.M.M."/>
            <person name="Hossain M.Z."/>
            <person name="Ahmed R."/>
            <person name="Khan M.M."/>
            <person name="Islam R."/>
            <person name="Rashid M.M."/>
            <person name="Khan S.A."/>
            <person name="Rahman M.S."/>
            <person name="Alam M."/>
            <person name="Yahiya A.S."/>
            <person name="Khan M.S."/>
            <person name="Azam M.S."/>
            <person name="Haque T."/>
            <person name="Lashkar M.Z.H."/>
            <person name="Akhand A.I."/>
            <person name="Morshed G."/>
            <person name="Roy S."/>
            <person name="Uddin K.S."/>
            <person name="Rabeya T."/>
            <person name="Hossain A.S."/>
            <person name="Chowdhury A."/>
            <person name="Snigdha A.R."/>
            <person name="Mortoza M.S."/>
            <person name="Matin S.A."/>
            <person name="Hoque S.M.E."/>
            <person name="Islam M.K."/>
            <person name="Roy D.K."/>
            <person name="Haider R."/>
            <person name="Moosa M.M."/>
            <person name="Elias S.M."/>
            <person name="Hasan A.M."/>
            <person name="Jahan S."/>
            <person name="Shafiuddin M."/>
            <person name="Mahmood N."/>
            <person name="Shommy N.S."/>
        </authorList>
    </citation>
    <scope>NUCLEOTIDE SEQUENCE [LARGE SCALE GENOMIC DNA]</scope>
    <source>
        <strain evidence="2">cv. O-4</strain>
    </source>
</reference>
<dbReference type="EMBL" id="AWUE01015253">
    <property type="protein sequence ID" value="OMO98796.1"/>
    <property type="molecule type" value="Genomic_DNA"/>
</dbReference>
<sequence length="67" mass="7430">MHSQPLDPMAVAKNLKPLTTGHKSSNCSWRVLVVFIIVAPEECGLHPVDFDYKKVIVVDKAIKDGKN</sequence>
<proteinExistence type="predicted"/>
<name>A0A1R3JVA7_9ROSI</name>
<protein>
    <submittedName>
        <fullName evidence="1">Agglutinin-2</fullName>
    </submittedName>
</protein>
<gene>
    <name evidence="1" type="ORF">COLO4_13694</name>
</gene>
<organism evidence="1 2">
    <name type="scientific">Corchorus olitorius</name>
    <dbReference type="NCBI Taxonomy" id="93759"/>
    <lineage>
        <taxon>Eukaryota</taxon>
        <taxon>Viridiplantae</taxon>
        <taxon>Streptophyta</taxon>
        <taxon>Embryophyta</taxon>
        <taxon>Tracheophyta</taxon>
        <taxon>Spermatophyta</taxon>
        <taxon>Magnoliopsida</taxon>
        <taxon>eudicotyledons</taxon>
        <taxon>Gunneridae</taxon>
        <taxon>Pentapetalae</taxon>
        <taxon>rosids</taxon>
        <taxon>malvids</taxon>
        <taxon>Malvales</taxon>
        <taxon>Malvaceae</taxon>
        <taxon>Grewioideae</taxon>
        <taxon>Apeibeae</taxon>
        <taxon>Corchorus</taxon>
    </lineage>
</organism>
<dbReference type="STRING" id="93759.A0A1R3JVA7"/>
<accession>A0A1R3JVA7</accession>
<dbReference type="Proteomes" id="UP000187203">
    <property type="component" value="Unassembled WGS sequence"/>
</dbReference>